<comment type="similarity">
    <text evidence="9">Belongs to the SUA5 family. TsaC subfamily.</text>
</comment>
<dbReference type="GO" id="GO:0005524">
    <property type="term" value="F:ATP binding"/>
    <property type="evidence" value="ECO:0007669"/>
    <property type="project" value="UniProtKB-UniRule"/>
</dbReference>
<keyword evidence="3 9" id="KW-0808">Transferase</keyword>
<keyword evidence="7 9" id="KW-0067">ATP-binding</keyword>
<dbReference type="GO" id="GO:0005737">
    <property type="term" value="C:cytoplasm"/>
    <property type="evidence" value="ECO:0007669"/>
    <property type="project" value="UniProtKB-SubCell"/>
</dbReference>
<dbReference type="InterPro" id="IPR017945">
    <property type="entry name" value="DHBP_synth_RibB-like_a/b_dom"/>
</dbReference>
<dbReference type="InterPro" id="IPR050156">
    <property type="entry name" value="TC-AMP_synthase_SUA5"/>
</dbReference>
<evidence type="ECO:0000256" key="7">
    <source>
        <dbReference type="ARBA" id="ARBA00022840"/>
    </source>
</evidence>
<evidence type="ECO:0000313" key="13">
    <source>
        <dbReference type="Proteomes" id="UP000295717"/>
    </source>
</evidence>
<dbReference type="GO" id="GO:0002949">
    <property type="term" value="P:tRNA threonylcarbamoyladenosine modification"/>
    <property type="evidence" value="ECO:0007669"/>
    <property type="project" value="UniProtKB-UniRule"/>
</dbReference>
<dbReference type="Gene3D" id="3.90.870.10">
    <property type="entry name" value="DHBP synthase"/>
    <property type="match status" value="1"/>
</dbReference>
<evidence type="ECO:0000256" key="10">
    <source>
        <dbReference type="SAM" id="MobiDB-lite"/>
    </source>
</evidence>
<dbReference type="GO" id="GO:0006450">
    <property type="term" value="P:regulation of translational fidelity"/>
    <property type="evidence" value="ECO:0007669"/>
    <property type="project" value="TreeGrafter"/>
</dbReference>
<keyword evidence="6 9" id="KW-0547">Nucleotide-binding</keyword>
<dbReference type="GO" id="GO:0000049">
    <property type="term" value="F:tRNA binding"/>
    <property type="evidence" value="ECO:0007669"/>
    <property type="project" value="TreeGrafter"/>
</dbReference>
<dbReference type="Proteomes" id="UP000295717">
    <property type="component" value="Unassembled WGS sequence"/>
</dbReference>
<evidence type="ECO:0000256" key="6">
    <source>
        <dbReference type="ARBA" id="ARBA00022741"/>
    </source>
</evidence>
<dbReference type="Pfam" id="PF01300">
    <property type="entry name" value="Sua5_yciO_yrdC"/>
    <property type="match status" value="1"/>
</dbReference>
<dbReference type="EC" id="2.7.7.87" evidence="9"/>
<feature type="domain" description="YrdC-like" evidence="11">
    <location>
        <begin position="6"/>
        <end position="187"/>
    </location>
</feature>
<dbReference type="PANTHER" id="PTHR17490">
    <property type="entry name" value="SUA5"/>
    <property type="match status" value="1"/>
</dbReference>
<dbReference type="OrthoDB" id="9814580at2"/>
<evidence type="ECO:0000256" key="4">
    <source>
        <dbReference type="ARBA" id="ARBA00022694"/>
    </source>
</evidence>
<reference evidence="12 13" key="1">
    <citation type="submission" date="2019-03" db="EMBL/GenBank/DDBJ databases">
        <title>Genomic Encyclopedia of Type Strains, Phase IV (KMG-IV): sequencing the most valuable type-strain genomes for metagenomic binning, comparative biology and taxonomic classification.</title>
        <authorList>
            <person name="Goeker M."/>
        </authorList>
    </citation>
    <scope>NUCLEOTIDE SEQUENCE [LARGE SCALE GENOMIC DNA]</scope>
    <source>
        <strain evidence="12 13">DSM 13587</strain>
    </source>
</reference>
<evidence type="ECO:0000256" key="2">
    <source>
        <dbReference type="ARBA" id="ARBA00022490"/>
    </source>
</evidence>
<gene>
    <name evidence="9" type="primary">tsaC</name>
    <name evidence="12" type="ORF">EDC35_10533</name>
</gene>
<dbReference type="SUPFAM" id="SSF55821">
    <property type="entry name" value="YrdC/RibB"/>
    <property type="match status" value="1"/>
</dbReference>
<dbReference type="AlphaFoldDB" id="A0A4R3MWG7"/>
<evidence type="ECO:0000256" key="5">
    <source>
        <dbReference type="ARBA" id="ARBA00022695"/>
    </source>
</evidence>
<dbReference type="GO" id="GO:0003725">
    <property type="term" value="F:double-stranded RNA binding"/>
    <property type="evidence" value="ECO:0007669"/>
    <property type="project" value="InterPro"/>
</dbReference>
<dbReference type="InterPro" id="IPR023535">
    <property type="entry name" value="TC-AMP_synthase"/>
</dbReference>
<sequence>MSLPVFHRLRLAAHLMHRGGVMAYPTEAVYGLGCDPWNGEAVARLLAIKRRDVAKGLILIAADAAQLAPFVEELPAVRMAEIRASWPGPHTWLLPARATTPRWLTGRFDTLAVRVTAHSLAAGLCHVYGGAIVSTSANLAERPPARTALQVRLRLADQPDGILAGRCEGAGRPSSIRDGRTGRLLRA</sequence>
<organism evidence="12 13">
    <name type="scientific">Thiobaca trueperi</name>
    <dbReference type="NCBI Taxonomy" id="127458"/>
    <lineage>
        <taxon>Bacteria</taxon>
        <taxon>Pseudomonadati</taxon>
        <taxon>Pseudomonadota</taxon>
        <taxon>Gammaproteobacteria</taxon>
        <taxon>Chromatiales</taxon>
        <taxon>Chromatiaceae</taxon>
        <taxon>Thiobaca</taxon>
    </lineage>
</organism>
<keyword evidence="5 9" id="KW-0548">Nucleotidyltransferase</keyword>
<keyword evidence="13" id="KW-1185">Reference proteome</keyword>
<protein>
    <recommendedName>
        <fullName evidence="9">Threonylcarbamoyl-AMP synthase</fullName>
        <shortName evidence="9">TC-AMP synthase</shortName>
        <ecNumber evidence="9">2.7.7.87</ecNumber>
    </recommendedName>
    <alternativeName>
        <fullName evidence="9">L-threonylcarbamoyladenylate synthase</fullName>
    </alternativeName>
    <alternativeName>
        <fullName evidence="9">t(6)A37 threonylcarbamoyladenosine biosynthesis protein TsaC</fullName>
    </alternativeName>
    <alternativeName>
        <fullName evidence="9">tRNA threonylcarbamoyladenosine biosynthesis protein TsaC</fullName>
    </alternativeName>
</protein>
<evidence type="ECO:0000259" key="11">
    <source>
        <dbReference type="PROSITE" id="PS51163"/>
    </source>
</evidence>
<keyword evidence="4 9" id="KW-0819">tRNA processing</keyword>
<accession>A0A4R3MWG7</accession>
<keyword evidence="2 9" id="KW-0963">Cytoplasm</keyword>
<dbReference type="RefSeq" id="WP_132977220.1">
    <property type="nucleotide sequence ID" value="NZ_SMAO01000005.1"/>
</dbReference>
<evidence type="ECO:0000256" key="1">
    <source>
        <dbReference type="ARBA" id="ARBA00004496"/>
    </source>
</evidence>
<evidence type="ECO:0000256" key="9">
    <source>
        <dbReference type="HAMAP-Rule" id="MF_01852"/>
    </source>
</evidence>
<dbReference type="HAMAP" id="MF_01852">
    <property type="entry name" value="TsaC"/>
    <property type="match status" value="1"/>
</dbReference>
<comment type="caution">
    <text evidence="12">The sequence shown here is derived from an EMBL/GenBank/DDBJ whole genome shotgun (WGS) entry which is preliminary data.</text>
</comment>
<comment type="function">
    <text evidence="9">Required for the formation of a threonylcarbamoyl group on adenosine at position 37 (t(6)A37) in tRNAs that read codons beginning with adenine. Catalyzes the conversion of L-threonine, HCO(3)(-)/CO(2) and ATP to give threonylcarbamoyl-AMP (TC-AMP) as the acyladenylate intermediate, with the release of diphosphate.</text>
</comment>
<dbReference type="InterPro" id="IPR006070">
    <property type="entry name" value="Sua5-like_dom"/>
</dbReference>
<proteinExistence type="inferred from homology"/>
<dbReference type="FunFam" id="3.90.870.10:FF:000004">
    <property type="entry name" value="Threonylcarbamoyl-AMP synthase"/>
    <property type="match status" value="1"/>
</dbReference>
<evidence type="ECO:0000256" key="8">
    <source>
        <dbReference type="ARBA" id="ARBA00048366"/>
    </source>
</evidence>
<name>A0A4R3MWG7_9GAMM</name>
<evidence type="ECO:0000256" key="3">
    <source>
        <dbReference type="ARBA" id="ARBA00022679"/>
    </source>
</evidence>
<dbReference type="GO" id="GO:0061710">
    <property type="term" value="F:L-threonylcarbamoyladenylate synthase"/>
    <property type="evidence" value="ECO:0007669"/>
    <property type="project" value="UniProtKB-EC"/>
</dbReference>
<dbReference type="PANTHER" id="PTHR17490:SF18">
    <property type="entry name" value="THREONYLCARBAMOYL-AMP SYNTHASE"/>
    <property type="match status" value="1"/>
</dbReference>
<comment type="subcellular location">
    <subcellularLocation>
        <location evidence="1 9">Cytoplasm</location>
    </subcellularLocation>
</comment>
<comment type="catalytic activity">
    <reaction evidence="8 9">
        <text>L-threonine + hydrogencarbonate + ATP = L-threonylcarbamoyladenylate + diphosphate + H2O</text>
        <dbReference type="Rhea" id="RHEA:36407"/>
        <dbReference type="ChEBI" id="CHEBI:15377"/>
        <dbReference type="ChEBI" id="CHEBI:17544"/>
        <dbReference type="ChEBI" id="CHEBI:30616"/>
        <dbReference type="ChEBI" id="CHEBI:33019"/>
        <dbReference type="ChEBI" id="CHEBI:57926"/>
        <dbReference type="ChEBI" id="CHEBI:73682"/>
        <dbReference type="EC" id="2.7.7.87"/>
    </reaction>
</comment>
<evidence type="ECO:0000313" key="12">
    <source>
        <dbReference type="EMBL" id="TCT20595.1"/>
    </source>
</evidence>
<dbReference type="EMBL" id="SMAO01000005">
    <property type="protein sequence ID" value="TCT20595.1"/>
    <property type="molecule type" value="Genomic_DNA"/>
</dbReference>
<feature type="region of interest" description="Disordered" evidence="10">
    <location>
        <begin position="164"/>
        <end position="187"/>
    </location>
</feature>
<dbReference type="PROSITE" id="PS51163">
    <property type="entry name" value="YRDC"/>
    <property type="match status" value="1"/>
</dbReference>